<dbReference type="EMBL" id="CAJHUB010000649">
    <property type="protein sequence ID" value="CAD7668447.1"/>
    <property type="molecule type" value="Genomic_DNA"/>
</dbReference>
<feature type="region of interest" description="Disordered" evidence="11">
    <location>
        <begin position="64"/>
        <end position="96"/>
    </location>
</feature>
<keyword evidence="7" id="KW-0010">Activator</keyword>
<dbReference type="GO" id="GO:0005634">
    <property type="term" value="C:nucleus"/>
    <property type="evidence" value="ECO:0007669"/>
    <property type="project" value="UniProtKB-SubCell"/>
</dbReference>
<dbReference type="Pfam" id="PF15269">
    <property type="entry name" value="zf-C2H2_7"/>
    <property type="match status" value="1"/>
</dbReference>
<organism evidence="13 14">
    <name type="scientific">Nyctereutes procyonoides</name>
    <name type="common">Raccoon dog</name>
    <name type="synonym">Canis procyonoides</name>
    <dbReference type="NCBI Taxonomy" id="34880"/>
    <lineage>
        <taxon>Eukaryota</taxon>
        <taxon>Metazoa</taxon>
        <taxon>Chordata</taxon>
        <taxon>Craniata</taxon>
        <taxon>Vertebrata</taxon>
        <taxon>Euteleostomi</taxon>
        <taxon>Mammalia</taxon>
        <taxon>Eutheria</taxon>
        <taxon>Laurasiatheria</taxon>
        <taxon>Carnivora</taxon>
        <taxon>Caniformia</taxon>
        <taxon>Canidae</taxon>
        <taxon>Nyctereutes</taxon>
    </lineage>
</organism>
<feature type="compositionally biased region" description="Low complexity" evidence="11">
    <location>
        <begin position="359"/>
        <end position="368"/>
    </location>
</feature>
<comment type="caution">
    <text evidence="13">The sequence shown here is derived from an EMBL/GenBank/DDBJ whole genome shotgun (WGS) entry which is preliminary data.</text>
</comment>
<feature type="compositionally biased region" description="Polar residues" evidence="11">
    <location>
        <begin position="417"/>
        <end position="427"/>
    </location>
</feature>
<evidence type="ECO:0000256" key="10">
    <source>
        <dbReference type="ARBA" id="ARBA00040216"/>
    </source>
</evidence>
<keyword evidence="4" id="KW-0221">Differentiation</keyword>
<evidence type="ECO:0000256" key="8">
    <source>
        <dbReference type="ARBA" id="ARBA00023163"/>
    </source>
</evidence>
<dbReference type="PANTHER" id="PTHR14678:SF1">
    <property type="entry name" value="ZINC FINGER PROTEIN 750"/>
    <property type="match status" value="1"/>
</dbReference>
<keyword evidence="14" id="KW-1185">Reference proteome</keyword>
<dbReference type="GO" id="GO:0000978">
    <property type="term" value="F:RNA polymerase II cis-regulatory region sequence-specific DNA binding"/>
    <property type="evidence" value="ECO:0007669"/>
    <property type="project" value="TreeGrafter"/>
</dbReference>
<evidence type="ECO:0000256" key="6">
    <source>
        <dbReference type="ARBA" id="ARBA00023015"/>
    </source>
</evidence>
<evidence type="ECO:0000256" key="2">
    <source>
        <dbReference type="ARBA" id="ARBA00022723"/>
    </source>
</evidence>
<feature type="compositionally biased region" description="Low complexity" evidence="11">
    <location>
        <begin position="573"/>
        <end position="584"/>
    </location>
</feature>
<protein>
    <recommendedName>
        <fullName evidence="10">Zinc finger protein 750</fullName>
    </recommendedName>
</protein>
<keyword evidence="8" id="KW-0804">Transcription</keyword>
<dbReference type="AlphaFoldDB" id="A0A811XWB7"/>
<feature type="compositionally biased region" description="Polar residues" evidence="11">
    <location>
        <begin position="655"/>
        <end position="674"/>
    </location>
</feature>
<evidence type="ECO:0000256" key="4">
    <source>
        <dbReference type="ARBA" id="ARBA00022782"/>
    </source>
</evidence>
<comment type="subcellular location">
    <subcellularLocation>
        <location evidence="1">Nucleus</location>
    </subcellularLocation>
</comment>
<dbReference type="Proteomes" id="UP000645828">
    <property type="component" value="Unassembled WGS sequence"/>
</dbReference>
<dbReference type="InterPro" id="IPR039363">
    <property type="entry name" value="ZNF750"/>
</dbReference>
<evidence type="ECO:0000256" key="5">
    <source>
        <dbReference type="ARBA" id="ARBA00022833"/>
    </source>
</evidence>
<evidence type="ECO:0000256" key="3">
    <source>
        <dbReference type="ARBA" id="ARBA00022771"/>
    </source>
</evidence>
<evidence type="ECO:0000313" key="14">
    <source>
        <dbReference type="Proteomes" id="UP000645828"/>
    </source>
</evidence>
<evidence type="ECO:0000256" key="7">
    <source>
        <dbReference type="ARBA" id="ARBA00023159"/>
    </source>
</evidence>
<dbReference type="GO" id="GO:0008544">
    <property type="term" value="P:epidermis development"/>
    <property type="evidence" value="ECO:0007669"/>
    <property type="project" value="TreeGrafter"/>
</dbReference>
<evidence type="ECO:0000256" key="9">
    <source>
        <dbReference type="ARBA" id="ARBA00023242"/>
    </source>
</evidence>
<keyword evidence="6" id="KW-0805">Transcription regulation</keyword>
<dbReference type="PANTHER" id="PTHR14678">
    <property type="entry name" value="PROLINE-RICH PROTEIN 35-RELATED"/>
    <property type="match status" value="1"/>
</dbReference>
<keyword evidence="2" id="KW-0479">Metal-binding</keyword>
<evidence type="ECO:0000256" key="11">
    <source>
        <dbReference type="SAM" id="MobiDB-lite"/>
    </source>
</evidence>
<dbReference type="GO" id="GO:0001228">
    <property type="term" value="F:DNA-binding transcription activator activity, RNA polymerase II-specific"/>
    <property type="evidence" value="ECO:0007669"/>
    <property type="project" value="TreeGrafter"/>
</dbReference>
<feature type="compositionally biased region" description="Low complexity" evidence="11">
    <location>
        <begin position="595"/>
        <end position="619"/>
    </location>
</feature>
<dbReference type="InterPro" id="IPR039064">
    <property type="entry name" value="ZNF750_Znf"/>
</dbReference>
<keyword evidence="5" id="KW-0862">Zinc</keyword>
<feature type="region of interest" description="Disordered" evidence="11">
    <location>
        <begin position="359"/>
        <end position="628"/>
    </location>
</feature>
<gene>
    <name evidence="13" type="ORF">NYPRO_LOCUS1682</name>
</gene>
<feature type="domain" description="Zinc finger protein 750-like zinc finger" evidence="12">
    <location>
        <begin position="6"/>
        <end position="57"/>
    </location>
</feature>
<feature type="region of interest" description="Disordered" evidence="11">
    <location>
        <begin position="643"/>
        <end position="719"/>
    </location>
</feature>
<dbReference type="GO" id="GO:1990841">
    <property type="term" value="F:promoter-specific chromatin binding"/>
    <property type="evidence" value="ECO:0007669"/>
    <property type="project" value="TreeGrafter"/>
</dbReference>
<feature type="region of interest" description="Disordered" evidence="11">
    <location>
        <begin position="118"/>
        <end position="150"/>
    </location>
</feature>
<dbReference type="GO" id="GO:0030154">
    <property type="term" value="P:cell differentiation"/>
    <property type="evidence" value="ECO:0007669"/>
    <property type="project" value="UniProtKB-KW"/>
</dbReference>
<keyword evidence="3" id="KW-0863">Zinc-finger</keyword>
<reference evidence="13" key="1">
    <citation type="submission" date="2020-12" db="EMBL/GenBank/DDBJ databases">
        <authorList>
            <consortium name="Molecular Ecology Group"/>
        </authorList>
    </citation>
    <scope>NUCLEOTIDE SEQUENCE</scope>
    <source>
        <strain evidence="13">TBG_1078</strain>
    </source>
</reference>
<name>A0A811XWB7_NYCPR</name>
<accession>A0A811XWB7</accession>
<keyword evidence="9" id="KW-0539">Nucleus</keyword>
<evidence type="ECO:0000256" key="1">
    <source>
        <dbReference type="ARBA" id="ARBA00004123"/>
    </source>
</evidence>
<dbReference type="GO" id="GO:0008270">
    <property type="term" value="F:zinc ion binding"/>
    <property type="evidence" value="ECO:0007669"/>
    <property type="project" value="UniProtKB-KW"/>
</dbReference>
<feature type="compositionally biased region" description="Basic and acidic residues" evidence="11">
    <location>
        <begin position="374"/>
        <end position="398"/>
    </location>
</feature>
<feature type="compositionally biased region" description="Polar residues" evidence="11">
    <location>
        <begin position="67"/>
        <end position="79"/>
    </location>
</feature>
<proteinExistence type="predicted"/>
<sequence>MSLLKERKPKKPHYIPRPPGKPFKYKCFQCPFTCNEKSHLFNHMKYGLCKNSITLVSEQDRVPKCPKSNSLDPKQTHQADSAAKPTSAKPVSNGLPHFDAKLQQSLTKDDVKENLELHARGPHRGPGQKPALHEEAAPPSPAPEAPRGTQPVLEGIVRPSAFVPVGEHRLKGPEHAEAPELLALPNPTAKATAFHTKSAFHTPGYPWKAGSPFLPPEFPHKIPSTKGFSAISPYVHPAIPEYPPHFYTEHGLATIYSPYLLAGNSPECDAPLLPVYGAQDQRHLLPPPGPVPKHLNPPSAYDHYRFFQQYHPNLPIPYGFYRPESAFSSYGLRLPAVAGVSRDQSSHLLEEAALLYPALSPSKSSPSSTHKKHTECEKESPTPEAKDRSKDEQRDAEGTKMSPRAGSAATGSPGRPSPTNFTQTSQPCAGPCGLSDKPAPGVPGRLHPPEHGLTAFRPVKKSAECPQSQVLENTDESPKSLDATSGDAAGAGAGATGSASPGPEATLSGPEDSSRTAPLNLSRKPEAPPATHSPAYKDFAELQDVPLNLSVKDPCNALPPRPPFHRPPRGADPDAAAAPNPNVPRAEDGPEQAQTDPSSPDAAARPPTAPPARAQEPAAVDSSDEQKQTAAVALCQLAAYSPGTVRVGDGEPTAPESTCQQDAPTVHATENQEAQCDPRPRGQKRTSPRDAGKSQQGTKKTKPSDTARVFTLRKRTRVS</sequence>
<evidence type="ECO:0000259" key="12">
    <source>
        <dbReference type="Pfam" id="PF15269"/>
    </source>
</evidence>
<evidence type="ECO:0000313" key="13">
    <source>
        <dbReference type="EMBL" id="CAD7668447.1"/>
    </source>
</evidence>